<name>A0ABW6KID8_9BACI</name>
<keyword evidence="1" id="KW-0175">Coiled coil</keyword>
<keyword evidence="4" id="KW-1185">Reference proteome</keyword>
<accession>A0ABW6KID8</accession>
<dbReference type="RefSeq" id="WP_389364879.1">
    <property type="nucleotide sequence ID" value="NZ_JBIACK010000021.1"/>
</dbReference>
<sequence>MKPWVKITLGVLLSVLIIVFIIVWDTIIKDRIDSVEVVIVRPGVVIEKHEQITNDKIMVEKRNRSTLVEGVVFGKEINDVVGYEAKQQLYGNSIISKRSIEFVSFSPNAQEGESIRPIPNEWIYASPSTLRRKDKIDFYLFAPNLIDDRKSVMQYQGLSPEQQAKLEKLNDELEKENQEYEKERNEIATDKDVEVKEEETILEDVNKSMEKVDQLTEAAATTIKGEKIKGSHQDAVRKRVMENLGLTDAEWTSLTENGDIPVLVDIPIIYVKDGSGNEILNGENSSEENRLNSTGLVTDLEVILNEDEYRLIKKYMEKGYKLYITYN</sequence>
<dbReference type="Proteomes" id="UP001601059">
    <property type="component" value="Unassembled WGS sequence"/>
</dbReference>
<gene>
    <name evidence="3" type="ORF">ACFYKX_25520</name>
</gene>
<keyword evidence="2" id="KW-0472">Membrane</keyword>
<keyword evidence="2" id="KW-1133">Transmembrane helix</keyword>
<evidence type="ECO:0000256" key="2">
    <source>
        <dbReference type="SAM" id="Phobius"/>
    </source>
</evidence>
<dbReference type="EMBL" id="JBIACK010000021">
    <property type="protein sequence ID" value="MFE8703936.1"/>
    <property type="molecule type" value="Genomic_DNA"/>
</dbReference>
<comment type="caution">
    <text evidence="3">The sequence shown here is derived from an EMBL/GenBank/DDBJ whole genome shotgun (WGS) entry which is preliminary data.</text>
</comment>
<evidence type="ECO:0000256" key="1">
    <source>
        <dbReference type="SAM" id="Coils"/>
    </source>
</evidence>
<organism evidence="3 4">
    <name type="scientific">Cytobacillus spartinae</name>
    <dbReference type="NCBI Taxonomy" id="3299023"/>
    <lineage>
        <taxon>Bacteria</taxon>
        <taxon>Bacillati</taxon>
        <taxon>Bacillota</taxon>
        <taxon>Bacilli</taxon>
        <taxon>Bacillales</taxon>
        <taxon>Bacillaceae</taxon>
        <taxon>Cytobacillus</taxon>
    </lineage>
</organism>
<evidence type="ECO:0000313" key="3">
    <source>
        <dbReference type="EMBL" id="MFE8703936.1"/>
    </source>
</evidence>
<protein>
    <submittedName>
        <fullName evidence="3">Uncharacterized protein</fullName>
    </submittedName>
</protein>
<feature type="transmembrane region" description="Helical" evidence="2">
    <location>
        <begin position="7"/>
        <end position="24"/>
    </location>
</feature>
<reference evidence="3 4" key="1">
    <citation type="submission" date="2024-08" db="EMBL/GenBank/DDBJ databases">
        <title>Two novel Cytobacillus novel species.</title>
        <authorList>
            <person name="Liu G."/>
        </authorList>
    </citation>
    <scope>NUCLEOTIDE SEQUENCE [LARGE SCALE GENOMIC DNA]</scope>
    <source>
        <strain evidence="3 4">FJAT-54145</strain>
    </source>
</reference>
<evidence type="ECO:0000313" key="4">
    <source>
        <dbReference type="Proteomes" id="UP001601059"/>
    </source>
</evidence>
<feature type="coiled-coil region" evidence="1">
    <location>
        <begin position="159"/>
        <end position="193"/>
    </location>
</feature>
<proteinExistence type="predicted"/>
<keyword evidence="2" id="KW-0812">Transmembrane</keyword>